<protein>
    <submittedName>
        <fullName evidence="1">Uncharacterized protein</fullName>
    </submittedName>
</protein>
<sequence>MTDQTSYETPKRRSLWRRIVDWLRGDSQPVAPPEPAKSFVPAKQEKVEYQPSSEDEPMTVLCQGDVFEFQVYVDLLWSTHVMPYEELTHQAREYTASARDTVRERAWKVARAYSPYQAVEAEAAIQAELDSGWCYSDDAGLVRCTAKVRVLPDPRVREHLRPFSLLELEVEAEASLGRLRVERLGELTHRWQKLFEEIGHGPTVVHAAQMTKPDFATVVARLAGQRRDSATKLIDLLHQTTKDHQHLGLYEFANAYDSALQAFRKQMGLDDSLWSAQPSSVDSGPGTKEKS</sequence>
<reference evidence="2" key="1">
    <citation type="journal article" date="2019" name="Int. J. Syst. Evol. Microbiol.">
        <title>The Global Catalogue of Microorganisms (GCM) 10K type strain sequencing project: providing services to taxonomists for standard genome sequencing and annotation.</title>
        <authorList>
            <consortium name="The Broad Institute Genomics Platform"/>
            <consortium name="The Broad Institute Genome Sequencing Center for Infectious Disease"/>
            <person name="Wu L."/>
            <person name="Ma J."/>
        </authorList>
    </citation>
    <scope>NUCLEOTIDE SEQUENCE [LARGE SCALE GENOMIC DNA]</scope>
    <source>
        <strain evidence="2">JCM 31037</strain>
    </source>
</reference>
<proteinExistence type="predicted"/>
<gene>
    <name evidence="1" type="ORF">ACFQ4H_05200</name>
</gene>
<evidence type="ECO:0000313" key="2">
    <source>
        <dbReference type="Proteomes" id="UP001597260"/>
    </source>
</evidence>
<name>A0ABW3YA63_9ACTN</name>
<comment type="caution">
    <text evidence="1">The sequence shown here is derived from an EMBL/GenBank/DDBJ whole genome shotgun (WGS) entry which is preliminary data.</text>
</comment>
<organism evidence="1 2">
    <name type="scientific">Micromonospora sonneratiae</name>
    <dbReference type="NCBI Taxonomy" id="1184706"/>
    <lineage>
        <taxon>Bacteria</taxon>
        <taxon>Bacillati</taxon>
        <taxon>Actinomycetota</taxon>
        <taxon>Actinomycetes</taxon>
        <taxon>Micromonosporales</taxon>
        <taxon>Micromonosporaceae</taxon>
        <taxon>Micromonospora</taxon>
    </lineage>
</organism>
<accession>A0ABW3YA63</accession>
<dbReference type="Proteomes" id="UP001597260">
    <property type="component" value="Unassembled WGS sequence"/>
</dbReference>
<evidence type="ECO:0000313" key="1">
    <source>
        <dbReference type="EMBL" id="MFD1320486.1"/>
    </source>
</evidence>
<dbReference type="RefSeq" id="WP_377567516.1">
    <property type="nucleotide sequence ID" value="NZ_JBHTMP010000005.1"/>
</dbReference>
<keyword evidence="2" id="KW-1185">Reference proteome</keyword>
<dbReference type="EMBL" id="JBHTMP010000005">
    <property type="protein sequence ID" value="MFD1320486.1"/>
    <property type="molecule type" value="Genomic_DNA"/>
</dbReference>